<keyword evidence="3" id="KW-0813">Transport</keyword>
<evidence type="ECO:0000256" key="6">
    <source>
        <dbReference type="ARBA" id="ARBA00022989"/>
    </source>
</evidence>
<comment type="subcellular location">
    <subcellularLocation>
        <location evidence="1">Cell membrane</location>
        <topology evidence="1">Multi-pass membrane protein</topology>
    </subcellularLocation>
</comment>
<name>A0ABS4QAK2_9NOCA</name>
<evidence type="ECO:0000256" key="5">
    <source>
        <dbReference type="ARBA" id="ARBA00022692"/>
    </source>
</evidence>
<evidence type="ECO:0000256" key="8">
    <source>
        <dbReference type="SAM" id="Phobius"/>
    </source>
</evidence>
<evidence type="ECO:0000313" key="9">
    <source>
        <dbReference type="EMBL" id="MBP2188721.1"/>
    </source>
</evidence>
<comment type="caution">
    <text evidence="9">The sequence shown here is derived from an EMBL/GenBank/DDBJ whole genome shotgun (WGS) entry which is preliminary data.</text>
</comment>
<feature type="transmembrane region" description="Helical" evidence="8">
    <location>
        <begin position="38"/>
        <end position="60"/>
    </location>
</feature>
<accession>A0ABS4QAK2</accession>
<gene>
    <name evidence="9" type="ORF">BJ987_001622</name>
</gene>
<keyword evidence="6 8" id="KW-1133">Transmembrane helix</keyword>
<comment type="similarity">
    <text evidence="2">Belongs to the autoinducer-2 exporter (AI-2E) (TC 2.A.86) family.</text>
</comment>
<evidence type="ECO:0000256" key="3">
    <source>
        <dbReference type="ARBA" id="ARBA00022448"/>
    </source>
</evidence>
<evidence type="ECO:0000313" key="10">
    <source>
        <dbReference type="Proteomes" id="UP001519325"/>
    </source>
</evidence>
<evidence type="ECO:0000256" key="1">
    <source>
        <dbReference type="ARBA" id="ARBA00004651"/>
    </source>
</evidence>
<dbReference type="PANTHER" id="PTHR21716">
    <property type="entry name" value="TRANSMEMBRANE PROTEIN"/>
    <property type="match status" value="1"/>
</dbReference>
<dbReference type="Pfam" id="PF01594">
    <property type="entry name" value="AI-2E_transport"/>
    <property type="match status" value="1"/>
</dbReference>
<evidence type="ECO:0000256" key="2">
    <source>
        <dbReference type="ARBA" id="ARBA00009773"/>
    </source>
</evidence>
<feature type="transmembrane region" description="Helical" evidence="8">
    <location>
        <begin position="177"/>
        <end position="202"/>
    </location>
</feature>
<dbReference type="RefSeq" id="WP_307869541.1">
    <property type="nucleotide sequence ID" value="NZ_JAGGMR010000001.1"/>
</dbReference>
<feature type="transmembrane region" description="Helical" evidence="8">
    <location>
        <begin position="100"/>
        <end position="121"/>
    </location>
</feature>
<feature type="transmembrane region" description="Helical" evidence="8">
    <location>
        <begin position="259"/>
        <end position="279"/>
    </location>
</feature>
<sequence length="409" mass="44145">MPGEDDFTPPTKSAETALTESTTNAVVTAEMTAGPPPWLLRAFLLAAATVGGLIAGFWVLQRLQGLLTVLMVSLFLAFAIEPAVNWLAARGVRRGPATGVVFLGLVLVAVGFVWTLGALLVDQVTTLVRNAPQYADEAVDWFNNTFHQDISGTDIQKYATQWSDKLQGVLTGLAGDAWGIGTAAIGALFQVLGVLLFTYYFAADGPRFRNAVCSLLPPRRQRHVLRAWDIAVDKTGGYIYSRALLALCSTLAHYVALRVLDVPSAFALALWVGVLSQFIPTVGTYLAGALPVIVALVDSPATALWILGFILLYQQFENYVLQPRITATTLDMHPAVAFGAVLAGAAILGPTGALLAIPVTATVQAFAGAYIRRYEVKTDIKDIPPEPPKRKPRKWTRQMTIRFIGRPVQ</sequence>
<organism evidence="9 10">
    <name type="scientific">Nocardia goodfellowii</name>
    <dbReference type="NCBI Taxonomy" id="882446"/>
    <lineage>
        <taxon>Bacteria</taxon>
        <taxon>Bacillati</taxon>
        <taxon>Actinomycetota</taxon>
        <taxon>Actinomycetes</taxon>
        <taxon>Mycobacteriales</taxon>
        <taxon>Nocardiaceae</taxon>
        <taxon>Nocardia</taxon>
    </lineage>
</organism>
<protein>
    <submittedName>
        <fullName evidence="9">PurR-regulated permease PerM</fullName>
    </submittedName>
</protein>
<dbReference type="Proteomes" id="UP001519325">
    <property type="component" value="Unassembled WGS sequence"/>
</dbReference>
<feature type="transmembrane region" description="Helical" evidence="8">
    <location>
        <begin position="285"/>
        <end position="313"/>
    </location>
</feature>
<proteinExistence type="inferred from homology"/>
<feature type="transmembrane region" description="Helical" evidence="8">
    <location>
        <begin position="66"/>
        <end position="88"/>
    </location>
</feature>
<evidence type="ECO:0000256" key="7">
    <source>
        <dbReference type="ARBA" id="ARBA00023136"/>
    </source>
</evidence>
<keyword evidence="5 8" id="KW-0812">Transmembrane</keyword>
<keyword evidence="10" id="KW-1185">Reference proteome</keyword>
<reference evidence="9 10" key="1">
    <citation type="submission" date="2021-03" db="EMBL/GenBank/DDBJ databases">
        <title>Sequencing the genomes of 1000 actinobacteria strains.</title>
        <authorList>
            <person name="Klenk H.-P."/>
        </authorList>
    </citation>
    <scope>NUCLEOTIDE SEQUENCE [LARGE SCALE GENOMIC DNA]</scope>
    <source>
        <strain evidence="9 10">DSM 45516</strain>
    </source>
</reference>
<feature type="transmembrane region" description="Helical" evidence="8">
    <location>
        <begin position="325"/>
        <end position="347"/>
    </location>
</feature>
<keyword evidence="7 8" id="KW-0472">Membrane</keyword>
<dbReference type="InterPro" id="IPR002549">
    <property type="entry name" value="AI-2E-like"/>
</dbReference>
<keyword evidence="4" id="KW-1003">Cell membrane</keyword>
<dbReference type="PANTHER" id="PTHR21716:SF53">
    <property type="entry name" value="PERMEASE PERM-RELATED"/>
    <property type="match status" value="1"/>
</dbReference>
<dbReference type="EMBL" id="JAGGMR010000001">
    <property type="protein sequence ID" value="MBP2188721.1"/>
    <property type="molecule type" value="Genomic_DNA"/>
</dbReference>
<evidence type="ECO:0000256" key="4">
    <source>
        <dbReference type="ARBA" id="ARBA00022475"/>
    </source>
</evidence>